<reference evidence="1 2" key="1">
    <citation type="journal article" date="2019" name="Sci. Rep.">
        <title>Orb-weaving spider Araneus ventricosus genome elucidates the spidroin gene catalogue.</title>
        <authorList>
            <person name="Kono N."/>
            <person name="Nakamura H."/>
            <person name="Ohtoshi R."/>
            <person name="Moran D.A.P."/>
            <person name="Shinohara A."/>
            <person name="Yoshida Y."/>
            <person name="Fujiwara M."/>
            <person name="Mori M."/>
            <person name="Tomita M."/>
            <person name="Arakawa K."/>
        </authorList>
    </citation>
    <scope>NUCLEOTIDE SEQUENCE [LARGE SCALE GENOMIC DNA]</scope>
</reference>
<proteinExistence type="predicted"/>
<sequence length="45" mass="4875">MHVGLVLVKSDVASQTYSIWCGEEVWIGVTAQVSPSSSDHDSKLQ</sequence>
<evidence type="ECO:0000313" key="1">
    <source>
        <dbReference type="EMBL" id="GBO29142.1"/>
    </source>
</evidence>
<dbReference type="Proteomes" id="UP000499080">
    <property type="component" value="Unassembled WGS sequence"/>
</dbReference>
<evidence type="ECO:0000313" key="2">
    <source>
        <dbReference type="Proteomes" id="UP000499080"/>
    </source>
</evidence>
<keyword evidence="2" id="KW-1185">Reference proteome</keyword>
<gene>
    <name evidence="1" type="ORF">AVEN_274102_1</name>
</gene>
<dbReference type="EMBL" id="BGPR01052286">
    <property type="protein sequence ID" value="GBO29142.1"/>
    <property type="molecule type" value="Genomic_DNA"/>
</dbReference>
<protein>
    <submittedName>
        <fullName evidence="1">Uncharacterized protein</fullName>
    </submittedName>
</protein>
<comment type="caution">
    <text evidence="1">The sequence shown here is derived from an EMBL/GenBank/DDBJ whole genome shotgun (WGS) entry which is preliminary data.</text>
</comment>
<feature type="non-terminal residue" evidence="1">
    <location>
        <position position="45"/>
    </location>
</feature>
<accession>A0A4Y2VWM9</accession>
<organism evidence="1 2">
    <name type="scientific">Araneus ventricosus</name>
    <name type="common">Orbweaver spider</name>
    <name type="synonym">Epeira ventricosa</name>
    <dbReference type="NCBI Taxonomy" id="182803"/>
    <lineage>
        <taxon>Eukaryota</taxon>
        <taxon>Metazoa</taxon>
        <taxon>Ecdysozoa</taxon>
        <taxon>Arthropoda</taxon>
        <taxon>Chelicerata</taxon>
        <taxon>Arachnida</taxon>
        <taxon>Araneae</taxon>
        <taxon>Araneomorphae</taxon>
        <taxon>Entelegynae</taxon>
        <taxon>Araneoidea</taxon>
        <taxon>Araneidae</taxon>
        <taxon>Araneus</taxon>
    </lineage>
</organism>
<dbReference type="AlphaFoldDB" id="A0A4Y2VWM9"/>
<name>A0A4Y2VWM9_ARAVE</name>